<proteinExistence type="predicted"/>
<dbReference type="Proteomes" id="UP000294817">
    <property type="component" value="Unassembled WGS sequence"/>
</dbReference>
<accession>A0A4V3GQ04</accession>
<feature type="transmembrane region" description="Helical" evidence="1">
    <location>
        <begin position="222"/>
        <end position="240"/>
    </location>
</feature>
<keyword evidence="1" id="KW-0812">Transmembrane</keyword>
<reference evidence="2 3" key="1">
    <citation type="submission" date="2019-03" db="EMBL/GenBank/DDBJ databases">
        <title>Genomic Encyclopedia of Type Strains, Phase IV (KMG-IV): sequencing the most valuable type-strain genomes for metagenomic binning, comparative biology and taxonomic classification.</title>
        <authorList>
            <person name="Goeker M."/>
        </authorList>
    </citation>
    <scope>NUCLEOTIDE SEQUENCE [LARGE SCALE GENOMIC DNA]</scope>
    <source>
        <strain evidence="2 3">DSM 13575</strain>
    </source>
</reference>
<feature type="transmembrane region" description="Helical" evidence="1">
    <location>
        <begin position="168"/>
        <end position="190"/>
    </location>
</feature>
<feature type="transmembrane region" description="Helical" evidence="1">
    <location>
        <begin position="112"/>
        <end position="129"/>
    </location>
</feature>
<name>A0A4V3GQ04_9BACT</name>
<gene>
    <name evidence="2" type="ORF">C8D74_11231</name>
</gene>
<evidence type="ECO:0000313" key="3">
    <source>
        <dbReference type="Proteomes" id="UP000294817"/>
    </source>
</evidence>
<keyword evidence="3" id="KW-1185">Reference proteome</keyword>
<feature type="transmembrane region" description="Helical" evidence="1">
    <location>
        <begin position="50"/>
        <end position="69"/>
    </location>
</feature>
<sequence>MQRTQNEVILITPRFSKTLKKAKIEFDKIHHFLVRDPLVKETLFTSSSKFYSVLRAVNLFFSFVVFIPIIGSFRDFNLPHFLGYLLSAFGVYLTWVFEWVTKSTILEEIRTVTIIQISLHSVFGMWYHFYDYFKIYDFILHITGGIWLSFLIYPLVMGSELIWAKMKMPFFFLKIFVVTFSIVMTLGVFWEIGEFISDLIFRDYPGYRMAQEESLFDTMTDFIGNLIGSIAGIFIFWNTLKRLNKSRDMDSLLERIGSALRDYVNSF</sequence>
<feature type="transmembrane region" description="Helical" evidence="1">
    <location>
        <begin position="135"/>
        <end position="156"/>
    </location>
</feature>
<dbReference type="EMBL" id="SODZ01000012">
    <property type="protein sequence ID" value="TDX13193.1"/>
    <property type="molecule type" value="Genomic_DNA"/>
</dbReference>
<comment type="caution">
    <text evidence="2">The sequence shown here is derived from an EMBL/GenBank/DDBJ whole genome shotgun (WGS) entry which is preliminary data.</text>
</comment>
<evidence type="ECO:0000313" key="2">
    <source>
        <dbReference type="EMBL" id="TDX13193.1"/>
    </source>
</evidence>
<evidence type="ECO:0008006" key="4">
    <source>
        <dbReference type="Google" id="ProtNLM"/>
    </source>
</evidence>
<keyword evidence="1" id="KW-1133">Transmembrane helix</keyword>
<dbReference type="AlphaFoldDB" id="A0A4V3GQ04"/>
<evidence type="ECO:0000256" key="1">
    <source>
        <dbReference type="SAM" id="Phobius"/>
    </source>
</evidence>
<dbReference type="Pfam" id="PF09997">
    <property type="entry name" value="DUF2238"/>
    <property type="match status" value="1"/>
</dbReference>
<dbReference type="InterPro" id="IPR014509">
    <property type="entry name" value="YjdF-like"/>
</dbReference>
<feature type="transmembrane region" description="Helical" evidence="1">
    <location>
        <begin position="81"/>
        <end position="100"/>
    </location>
</feature>
<protein>
    <recommendedName>
        <fullName evidence="4">Membrane protein YjdF</fullName>
    </recommendedName>
</protein>
<organism evidence="2 3">
    <name type="scientific">Petrotoga sibirica</name>
    <dbReference type="NCBI Taxonomy" id="156202"/>
    <lineage>
        <taxon>Bacteria</taxon>
        <taxon>Thermotogati</taxon>
        <taxon>Thermotogota</taxon>
        <taxon>Thermotogae</taxon>
        <taxon>Petrotogales</taxon>
        <taxon>Petrotogaceae</taxon>
        <taxon>Petrotoga</taxon>
    </lineage>
</organism>
<keyword evidence="1" id="KW-0472">Membrane</keyword>